<reference evidence="2" key="1">
    <citation type="submission" date="2019-06" db="EMBL/GenBank/DDBJ databases">
        <authorList>
            <person name="Zheng W."/>
        </authorList>
    </citation>
    <scope>NUCLEOTIDE SEQUENCE</scope>
    <source>
        <strain evidence="2">QDHG01</strain>
    </source>
</reference>
<evidence type="ECO:0000313" key="2">
    <source>
        <dbReference type="EMBL" id="TNV79773.1"/>
    </source>
</evidence>
<feature type="coiled-coil region" evidence="1">
    <location>
        <begin position="361"/>
        <end position="388"/>
    </location>
</feature>
<evidence type="ECO:0000313" key="3">
    <source>
        <dbReference type="Proteomes" id="UP000785679"/>
    </source>
</evidence>
<keyword evidence="1" id="KW-0175">Coiled coil</keyword>
<dbReference type="AlphaFoldDB" id="A0A8J8T361"/>
<proteinExistence type="predicted"/>
<evidence type="ECO:0000256" key="1">
    <source>
        <dbReference type="SAM" id="Coils"/>
    </source>
</evidence>
<comment type="caution">
    <text evidence="2">The sequence shown here is derived from an EMBL/GenBank/DDBJ whole genome shotgun (WGS) entry which is preliminary data.</text>
</comment>
<keyword evidence="3" id="KW-1185">Reference proteome</keyword>
<accession>A0A8J8T361</accession>
<protein>
    <submittedName>
        <fullName evidence="2">Uncharacterized protein</fullName>
    </submittedName>
</protein>
<organism evidence="2 3">
    <name type="scientific">Halteria grandinella</name>
    <dbReference type="NCBI Taxonomy" id="5974"/>
    <lineage>
        <taxon>Eukaryota</taxon>
        <taxon>Sar</taxon>
        <taxon>Alveolata</taxon>
        <taxon>Ciliophora</taxon>
        <taxon>Intramacronucleata</taxon>
        <taxon>Spirotrichea</taxon>
        <taxon>Stichotrichia</taxon>
        <taxon>Sporadotrichida</taxon>
        <taxon>Halteriidae</taxon>
        <taxon>Halteria</taxon>
    </lineage>
</organism>
<sequence>MSLPTLQYSQSEYETKRGRCNVTVHIMIYNDTKNYPWSPHTLYSSEMTSYYDASGNYLTCQFDPIEHPKFIELAKSLPFFNVQYDGLYNQFMYAVENAKYVKSFWMIHTSNFVTPAKGIQEQYMLLPVLDYLHNSGIFTQSIMIYRTTDQIYGTYDGLFGKLLAMFGLQNTYDERLAFDSKDYIKIDHQDEIAYYLNMKILWINYSPAFKVIERQPLTIVDAISRLGGILAIINIGFIIEMINEGIFQKRLKAYLSTQYEKFKPASRSNNFLPTIHETFVAAITDNHDTPNEELKPEDIFSFESILQLQTGIKPSDYAANHSPSLERILKGKDLKVEDFSIISDDRQPFPDPTEPEIIPKRTKSNQGMAQLQEQINSLQQQLNEQIDINRRQEEFMQRIANSVGMRIDL</sequence>
<gene>
    <name evidence="2" type="ORF">FGO68_gene4549</name>
</gene>
<dbReference type="EMBL" id="RRYP01008435">
    <property type="protein sequence ID" value="TNV79773.1"/>
    <property type="molecule type" value="Genomic_DNA"/>
</dbReference>
<dbReference type="Proteomes" id="UP000785679">
    <property type="component" value="Unassembled WGS sequence"/>
</dbReference>
<name>A0A8J8T361_HALGN</name>